<dbReference type="Proteomes" id="UP000183920">
    <property type="component" value="Unassembled WGS sequence"/>
</dbReference>
<sequence length="127" mass="14933">MKRILLIIAGWLCVGLATLGVILPVLPTTPFLLLAAWCFSRSSKRFHYWLLYRSWFGPYLRYWQTYRAMPKGAKPKAILVILITFAISLWFVSMLWVRILLLIILGCLLIFMWRLPVNDQQEAPYEK</sequence>
<organism evidence="3 4">
    <name type="scientific">Proteus penneri</name>
    <dbReference type="NCBI Taxonomy" id="102862"/>
    <lineage>
        <taxon>Bacteria</taxon>
        <taxon>Pseudomonadati</taxon>
        <taxon>Pseudomonadota</taxon>
        <taxon>Gammaproteobacteria</taxon>
        <taxon>Enterobacterales</taxon>
        <taxon>Morganellaceae</taxon>
        <taxon>Proteus</taxon>
    </lineage>
</organism>
<dbReference type="GO" id="GO:0005886">
    <property type="term" value="C:plasma membrane"/>
    <property type="evidence" value="ECO:0007669"/>
    <property type="project" value="UniProtKB-SubCell"/>
</dbReference>
<dbReference type="Pfam" id="PF04304">
    <property type="entry name" value="DUF454"/>
    <property type="match status" value="1"/>
</dbReference>
<feature type="transmembrane region" description="Helical" evidence="2">
    <location>
        <begin position="99"/>
        <end position="117"/>
    </location>
</feature>
<proteinExistence type="predicted"/>
<gene>
    <name evidence="3" type="primary">ybaN</name>
    <name evidence="3" type="ORF">BN1804_02356</name>
</gene>
<evidence type="ECO:0000313" key="3">
    <source>
        <dbReference type="EMBL" id="CRL63142.1"/>
    </source>
</evidence>
<evidence type="ECO:0000313" key="4">
    <source>
        <dbReference type="Proteomes" id="UP000183920"/>
    </source>
</evidence>
<dbReference type="PIRSF" id="PIRSF016789">
    <property type="entry name" value="DUF454"/>
    <property type="match status" value="1"/>
</dbReference>
<evidence type="ECO:0000256" key="1">
    <source>
        <dbReference type="PIRNR" id="PIRNR016789"/>
    </source>
</evidence>
<keyword evidence="1" id="KW-0997">Cell inner membrane</keyword>
<dbReference type="NCBIfam" id="NF007818">
    <property type="entry name" value="PRK10527.1"/>
    <property type="match status" value="1"/>
</dbReference>
<evidence type="ECO:0000256" key="2">
    <source>
        <dbReference type="SAM" id="Phobius"/>
    </source>
</evidence>
<dbReference type="RefSeq" id="WP_072064187.1">
    <property type="nucleotide sequence ID" value="NZ_CVRY01000004.1"/>
</dbReference>
<dbReference type="PANTHER" id="PTHR35813:SF1">
    <property type="entry name" value="INNER MEMBRANE PROTEIN YBAN"/>
    <property type="match status" value="1"/>
</dbReference>
<keyword evidence="2" id="KW-0812">Transmembrane</keyword>
<keyword evidence="1" id="KW-1003">Cell membrane</keyword>
<dbReference type="EMBL" id="CVRY01000004">
    <property type="protein sequence ID" value="CRL63142.1"/>
    <property type="molecule type" value="Genomic_DNA"/>
</dbReference>
<keyword evidence="2" id="KW-1133">Transmembrane helix</keyword>
<keyword evidence="1 2" id="KW-0472">Membrane</keyword>
<feature type="transmembrane region" description="Helical" evidence="2">
    <location>
        <begin position="75"/>
        <end position="93"/>
    </location>
</feature>
<reference evidence="4" key="1">
    <citation type="submission" date="2015-06" db="EMBL/GenBank/DDBJ databases">
        <authorList>
            <person name="Urmite Genomes"/>
        </authorList>
    </citation>
    <scope>NUCLEOTIDE SEQUENCE [LARGE SCALE GENOMIC DNA]</scope>
    <source>
        <strain evidence="4">CSUR P1867</strain>
    </source>
</reference>
<comment type="subcellular location">
    <subcellularLocation>
        <location evidence="1">Cell inner membrane</location>
        <topology evidence="1">Multi-pass membrane protein</topology>
    </subcellularLocation>
</comment>
<dbReference type="AlphaFoldDB" id="A0A0G4QB28"/>
<name>A0A0G4QB28_9GAMM</name>
<dbReference type="InterPro" id="IPR007401">
    <property type="entry name" value="DUF454"/>
</dbReference>
<dbReference type="PANTHER" id="PTHR35813">
    <property type="entry name" value="INNER MEMBRANE PROTEIN YBAN"/>
    <property type="match status" value="1"/>
</dbReference>
<accession>A0A0G4QB28</accession>
<protein>
    <recommendedName>
        <fullName evidence="1">Inner membrane protein</fullName>
    </recommendedName>
</protein>